<accession>A0ABD0QA37</accession>
<feature type="compositionally biased region" description="Acidic residues" evidence="1">
    <location>
        <begin position="49"/>
        <end position="59"/>
    </location>
</feature>
<comment type="caution">
    <text evidence="2">The sequence shown here is derived from an EMBL/GenBank/DDBJ whole genome shotgun (WGS) entry which is preliminary data.</text>
</comment>
<feature type="compositionally biased region" description="Polar residues" evidence="1">
    <location>
        <begin position="63"/>
        <end position="72"/>
    </location>
</feature>
<gene>
    <name evidence="2" type="ORF">M9458_022177</name>
</gene>
<reference evidence="2 3" key="1">
    <citation type="submission" date="2024-05" db="EMBL/GenBank/DDBJ databases">
        <title>Genome sequencing and assembly of Indian major carp, Cirrhinus mrigala (Hamilton, 1822).</title>
        <authorList>
            <person name="Mohindra V."/>
            <person name="Chowdhury L.M."/>
            <person name="Lal K."/>
            <person name="Jena J.K."/>
        </authorList>
    </citation>
    <scope>NUCLEOTIDE SEQUENCE [LARGE SCALE GENOMIC DNA]</scope>
    <source>
        <strain evidence="2">CM1030</strain>
        <tissue evidence="2">Blood</tissue>
    </source>
</reference>
<dbReference type="AlphaFoldDB" id="A0ABD0QA37"/>
<evidence type="ECO:0000313" key="2">
    <source>
        <dbReference type="EMBL" id="KAL0182802.1"/>
    </source>
</evidence>
<evidence type="ECO:0000313" key="3">
    <source>
        <dbReference type="Proteomes" id="UP001529510"/>
    </source>
</evidence>
<proteinExistence type="predicted"/>
<keyword evidence="3" id="KW-1185">Reference proteome</keyword>
<evidence type="ECO:0000256" key="1">
    <source>
        <dbReference type="SAM" id="MobiDB-lite"/>
    </source>
</evidence>
<protein>
    <submittedName>
        <fullName evidence="2">Uncharacterized protein</fullName>
    </submittedName>
</protein>
<feature type="non-terminal residue" evidence="2">
    <location>
        <position position="1"/>
    </location>
</feature>
<sequence length="78" mass="8092">DEEMALMAGYAAAMDASISEALSSETVAEPSVLEPTESLVGANGTDHVEDWESQGEDPDADKTSLSLCISETGSKKGK</sequence>
<name>A0ABD0QA37_CIRMR</name>
<dbReference type="EMBL" id="JAMKFB020000010">
    <property type="protein sequence ID" value="KAL0182802.1"/>
    <property type="molecule type" value="Genomic_DNA"/>
</dbReference>
<feature type="region of interest" description="Disordered" evidence="1">
    <location>
        <begin position="25"/>
        <end position="78"/>
    </location>
</feature>
<feature type="non-terminal residue" evidence="2">
    <location>
        <position position="78"/>
    </location>
</feature>
<organism evidence="2 3">
    <name type="scientific">Cirrhinus mrigala</name>
    <name type="common">Mrigala</name>
    <dbReference type="NCBI Taxonomy" id="683832"/>
    <lineage>
        <taxon>Eukaryota</taxon>
        <taxon>Metazoa</taxon>
        <taxon>Chordata</taxon>
        <taxon>Craniata</taxon>
        <taxon>Vertebrata</taxon>
        <taxon>Euteleostomi</taxon>
        <taxon>Actinopterygii</taxon>
        <taxon>Neopterygii</taxon>
        <taxon>Teleostei</taxon>
        <taxon>Ostariophysi</taxon>
        <taxon>Cypriniformes</taxon>
        <taxon>Cyprinidae</taxon>
        <taxon>Labeoninae</taxon>
        <taxon>Labeonini</taxon>
        <taxon>Cirrhinus</taxon>
    </lineage>
</organism>
<dbReference type="Proteomes" id="UP001529510">
    <property type="component" value="Unassembled WGS sequence"/>
</dbReference>